<evidence type="ECO:0000256" key="6">
    <source>
        <dbReference type="ARBA" id="ARBA00023163"/>
    </source>
</evidence>
<evidence type="ECO:0000256" key="2">
    <source>
        <dbReference type="ARBA" id="ARBA00009053"/>
    </source>
</evidence>
<dbReference type="InterPro" id="IPR003956">
    <property type="entry name" value="Transcrpt_fac_NFYB/HAP3_CS"/>
</dbReference>
<dbReference type="AlphaFoldDB" id="A0ABD3ENS5"/>
<proteinExistence type="inferred from homology"/>
<feature type="region of interest" description="Disordered" evidence="8">
    <location>
        <begin position="127"/>
        <end position="170"/>
    </location>
</feature>
<dbReference type="GO" id="GO:0003677">
    <property type="term" value="F:DNA binding"/>
    <property type="evidence" value="ECO:0007669"/>
    <property type="project" value="UniProtKB-KW"/>
</dbReference>
<dbReference type="PRINTS" id="PR00615">
    <property type="entry name" value="CCAATSUBUNTA"/>
</dbReference>
<feature type="region of interest" description="Disordered" evidence="8">
    <location>
        <begin position="1"/>
        <end position="37"/>
    </location>
</feature>
<dbReference type="Proteomes" id="UP001632038">
    <property type="component" value="Unassembled WGS sequence"/>
</dbReference>
<name>A0ABD3ENS5_9LAMI</name>
<accession>A0ABD3ENS5</accession>
<evidence type="ECO:0000256" key="4">
    <source>
        <dbReference type="ARBA" id="ARBA00023125"/>
    </source>
</evidence>
<dbReference type="PANTHER" id="PTHR11064">
    <property type="entry name" value="CCAAT-BINDING TRANSCRIPTION FACTOR-RELATED"/>
    <property type="match status" value="1"/>
</dbReference>
<evidence type="ECO:0000256" key="7">
    <source>
        <dbReference type="ARBA" id="ARBA00023242"/>
    </source>
</evidence>
<gene>
    <name evidence="10" type="primary">NFYB10_1</name>
    <name evidence="10" type="ORF">CASFOL_000464</name>
</gene>
<keyword evidence="6" id="KW-0804">Transcription</keyword>
<feature type="compositionally biased region" description="Polar residues" evidence="8">
    <location>
        <begin position="151"/>
        <end position="170"/>
    </location>
</feature>
<organism evidence="10 11">
    <name type="scientific">Castilleja foliolosa</name>
    <dbReference type="NCBI Taxonomy" id="1961234"/>
    <lineage>
        <taxon>Eukaryota</taxon>
        <taxon>Viridiplantae</taxon>
        <taxon>Streptophyta</taxon>
        <taxon>Embryophyta</taxon>
        <taxon>Tracheophyta</taxon>
        <taxon>Spermatophyta</taxon>
        <taxon>Magnoliopsida</taxon>
        <taxon>eudicotyledons</taxon>
        <taxon>Gunneridae</taxon>
        <taxon>Pentapetalae</taxon>
        <taxon>asterids</taxon>
        <taxon>lamiids</taxon>
        <taxon>Lamiales</taxon>
        <taxon>Orobanchaceae</taxon>
        <taxon>Pedicularideae</taxon>
        <taxon>Castillejinae</taxon>
        <taxon>Castilleja</taxon>
    </lineage>
</organism>
<dbReference type="Pfam" id="PF00808">
    <property type="entry name" value="CBFD_NFYB_HMF"/>
    <property type="match status" value="1"/>
</dbReference>
<keyword evidence="11" id="KW-1185">Reference proteome</keyword>
<dbReference type="InterPro" id="IPR003958">
    <property type="entry name" value="CBFA_NFYB_domain"/>
</dbReference>
<comment type="caution">
    <text evidence="10">The sequence shown here is derived from an EMBL/GenBank/DDBJ whole genome shotgun (WGS) entry which is preliminary data.</text>
</comment>
<keyword evidence="4" id="KW-0238">DNA-binding</keyword>
<keyword evidence="3" id="KW-0805">Transcription regulation</keyword>
<evidence type="ECO:0000256" key="8">
    <source>
        <dbReference type="SAM" id="MobiDB-lite"/>
    </source>
</evidence>
<feature type="domain" description="Transcription factor CBF/NF-Y/archaeal histone" evidence="9">
    <location>
        <begin position="39"/>
        <end position="103"/>
    </location>
</feature>
<evidence type="ECO:0000256" key="1">
    <source>
        <dbReference type="ARBA" id="ARBA00004123"/>
    </source>
</evidence>
<dbReference type="PANTHER" id="PTHR11064:SF199">
    <property type="entry name" value="TRANSCRIPTION FACTOR CBF_NF-Y_ARCHAEAL HISTONE DOMAIN-CONTAINING PROTEIN"/>
    <property type="match status" value="1"/>
</dbReference>
<keyword evidence="7" id="KW-0539">Nucleus</keyword>
<sequence>MADSPGGYGVAGGSGSHDNGGDGGGDQSPKSSVREQDRFLPIANIGRIMKKALPTNGKIAKDAKDTVQECVSEFISFVTSEASDKCQKEKRKTINGDDLLWAMATLGFEDYTAPLKAYLARGDTKGSIRGTDGSSAKKDAVGSQLHPDAQFSHQGSFSQGFGYSNSQIEY</sequence>
<dbReference type="GO" id="GO:0005634">
    <property type="term" value="C:nucleus"/>
    <property type="evidence" value="ECO:0007669"/>
    <property type="project" value="UniProtKB-SubCell"/>
</dbReference>
<reference evidence="11" key="1">
    <citation type="journal article" date="2024" name="IScience">
        <title>Strigolactones Initiate the Formation of Haustorium-like Structures in Castilleja.</title>
        <authorList>
            <person name="Buerger M."/>
            <person name="Peterson D."/>
            <person name="Chory J."/>
        </authorList>
    </citation>
    <scope>NUCLEOTIDE SEQUENCE [LARGE SCALE GENOMIC DNA]</scope>
</reference>
<dbReference type="CDD" id="cd22907">
    <property type="entry name" value="HFD_NFYB"/>
    <property type="match status" value="1"/>
</dbReference>
<dbReference type="InterPro" id="IPR009072">
    <property type="entry name" value="Histone-fold"/>
</dbReference>
<evidence type="ECO:0000256" key="5">
    <source>
        <dbReference type="ARBA" id="ARBA00023159"/>
    </source>
</evidence>
<dbReference type="FunFam" id="1.10.20.10:FF:000110">
    <property type="entry name" value="Nuclear factor Y, subunit B1"/>
    <property type="match status" value="1"/>
</dbReference>
<evidence type="ECO:0000256" key="3">
    <source>
        <dbReference type="ARBA" id="ARBA00023015"/>
    </source>
</evidence>
<dbReference type="EMBL" id="JAVIJP010000001">
    <property type="protein sequence ID" value="KAL3656068.1"/>
    <property type="molecule type" value="Genomic_DNA"/>
</dbReference>
<comment type="subcellular location">
    <subcellularLocation>
        <location evidence="1">Nucleus</location>
    </subcellularLocation>
</comment>
<dbReference type="Gene3D" id="1.10.20.10">
    <property type="entry name" value="Histone, subunit A"/>
    <property type="match status" value="1"/>
</dbReference>
<evidence type="ECO:0000313" key="11">
    <source>
        <dbReference type="Proteomes" id="UP001632038"/>
    </source>
</evidence>
<comment type="similarity">
    <text evidence="2">Belongs to the NFYB/HAP3 subunit family.</text>
</comment>
<evidence type="ECO:0000259" key="9">
    <source>
        <dbReference type="Pfam" id="PF00808"/>
    </source>
</evidence>
<keyword evidence="5" id="KW-0010">Activator</keyword>
<dbReference type="InterPro" id="IPR027113">
    <property type="entry name" value="Transc_fact_NFYB/HAP3"/>
</dbReference>
<dbReference type="SUPFAM" id="SSF47113">
    <property type="entry name" value="Histone-fold"/>
    <property type="match status" value="1"/>
</dbReference>
<evidence type="ECO:0000313" key="10">
    <source>
        <dbReference type="EMBL" id="KAL3656068.1"/>
    </source>
</evidence>
<protein>
    <submittedName>
        <fullName evidence="10">Nuclear transcription factor Y subunit B-10</fullName>
    </submittedName>
</protein>
<feature type="compositionally biased region" description="Gly residues" evidence="8">
    <location>
        <begin position="1"/>
        <end position="15"/>
    </location>
</feature>
<dbReference type="PROSITE" id="PS00685">
    <property type="entry name" value="NFYB_HAP3"/>
    <property type="match status" value="1"/>
</dbReference>